<name>A0A101IUT7_9EURY</name>
<dbReference type="Gene3D" id="3.30.429.10">
    <property type="entry name" value="Macrophage Migration Inhibitory Factor"/>
    <property type="match status" value="1"/>
</dbReference>
<evidence type="ECO:0000313" key="2">
    <source>
        <dbReference type="Proteomes" id="UP000054598"/>
    </source>
</evidence>
<proteinExistence type="predicted"/>
<evidence type="ECO:0000313" key="1">
    <source>
        <dbReference type="EMBL" id="KUL01754.1"/>
    </source>
</evidence>
<accession>A0A101IUT7</accession>
<dbReference type="PANTHER" id="PTHR38460:SF1">
    <property type="entry name" value="TAUTOMERASE YOLI-RELATED"/>
    <property type="match status" value="1"/>
</dbReference>
<dbReference type="SUPFAM" id="SSF55331">
    <property type="entry name" value="Tautomerase/MIF"/>
    <property type="match status" value="1"/>
</dbReference>
<dbReference type="InterPro" id="IPR037479">
    <property type="entry name" value="Tauto_MSAD"/>
</dbReference>
<dbReference type="InterPro" id="IPR014347">
    <property type="entry name" value="Tautomerase/MIF_sf"/>
</dbReference>
<dbReference type="PATRIC" id="fig|2198.3.peg.768"/>
<comment type="caution">
    <text evidence="1">The sequence shown here is derived from an EMBL/GenBank/DDBJ whole genome shotgun (WGS) entry which is preliminary data.</text>
</comment>
<organism evidence="1 2">
    <name type="scientific">Methanoculleus marisnigri</name>
    <dbReference type="NCBI Taxonomy" id="2198"/>
    <lineage>
        <taxon>Archaea</taxon>
        <taxon>Methanobacteriati</taxon>
        <taxon>Methanobacteriota</taxon>
        <taxon>Stenosarchaea group</taxon>
        <taxon>Methanomicrobia</taxon>
        <taxon>Methanomicrobiales</taxon>
        <taxon>Methanomicrobiaceae</taxon>
        <taxon>Methanoculleus</taxon>
    </lineage>
</organism>
<protein>
    <submittedName>
        <fullName evidence="1">4-oxalocrotonate tautomerase</fullName>
    </submittedName>
</protein>
<dbReference type="Proteomes" id="UP000054598">
    <property type="component" value="Unassembled WGS sequence"/>
</dbReference>
<gene>
    <name evidence="1" type="ORF">XE10_0914</name>
</gene>
<dbReference type="EMBL" id="LGHE01000088">
    <property type="protein sequence ID" value="KUL01754.1"/>
    <property type="molecule type" value="Genomic_DNA"/>
</dbReference>
<reference evidence="2" key="1">
    <citation type="journal article" date="2015" name="MBio">
        <title>Genome-Resolved Metagenomic Analysis Reveals Roles for Candidate Phyla and Other Microbial Community Members in Biogeochemical Transformations in Oil Reservoirs.</title>
        <authorList>
            <person name="Hu P."/>
            <person name="Tom L."/>
            <person name="Singh A."/>
            <person name="Thomas B.C."/>
            <person name="Baker B.J."/>
            <person name="Piceno Y.M."/>
            <person name="Andersen G.L."/>
            <person name="Banfield J.F."/>
        </authorList>
    </citation>
    <scope>NUCLEOTIDE SEQUENCE [LARGE SCALE GENOMIC DNA]</scope>
</reference>
<dbReference type="PANTHER" id="PTHR38460">
    <property type="entry name" value="TAUTOMERASE YOLI-RELATED"/>
    <property type="match status" value="1"/>
</dbReference>
<dbReference type="AlphaFoldDB" id="A0A101IUT7"/>
<dbReference type="Pfam" id="PF14552">
    <property type="entry name" value="Tautomerase_2"/>
    <property type="match status" value="1"/>
</dbReference>
<sequence length="122" mass="13602">MPLVKIDIRSGKPVAYRQLLIESLREAFVDTLQTPEASLWIRLCERKVENFPMPPGRSGDAVLIEVSLMPGREPATKEGLYRAIVEHLVCDAGVRPDDVCIVLYEPPAENWAEHGGAFMASR</sequence>